<evidence type="ECO:0000256" key="9">
    <source>
        <dbReference type="PROSITE-ProRule" id="PRU00024"/>
    </source>
</evidence>
<sequence>MKVQCDVCKRGEATILCCADEAALCSNCDADIHAANKLAARHQRVPLYRSSIPTCDICQEKSGYFFCLEDRAILCRQCDVGVHTATPHVSDHHRFLVTGVRVGLEQCTATVVSDNNCRGSSNFVHNNNSSSNIDVITTNTINSNGENDNGKGNGDNPSSSEVVSATSLNPEIRVEGQWQWSDILSSSEFEQCYEGFSDFGFSSVADDH</sequence>
<keyword evidence="4 9" id="KW-0863">Zinc-finger</keyword>
<keyword evidence="2" id="KW-0479">Metal-binding</keyword>
<evidence type="ECO:0000256" key="2">
    <source>
        <dbReference type="ARBA" id="ARBA00022723"/>
    </source>
</evidence>
<dbReference type="GO" id="GO:0009640">
    <property type="term" value="P:photomorphogenesis"/>
    <property type="evidence" value="ECO:0000318"/>
    <property type="project" value="GO_Central"/>
</dbReference>
<keyword evidence="3" id="KW-0677">Repeat</keyword>
<dbReference type="SMART" id="SM00336">
    <property type="entry name" value="BBOX"/>
    <property type="match status" value="2"/>
</dbReference>
<evidence type="ECO:0000256" key="1">
    <source>
        <dbReference type="ARBA" id="ARBA00004123"/>
    </source>
</evidence>
<evidence type="ECO:0000256" key="4">
    <source>
        <dbReference type="ARBA" id="ARBA00022771"/>
    </source>
</evidence>
<dbReference type="PROSITE" id="PS50119">
    <property type="entry name" value="ZF_BBOX"/>
    <property type="match status" value="2"/>
</dbReference>
<feature type="region of interest" description="Disordered" evidence="10">
    <location>
        <begin position="141"/>
        <end position="165"/>
    </location>
</feature>
<keyword evidence="5" id="KW-0862">Zinc</keyword>
<feature type="domain" description="B box-type" evidence="11">
    <location>
        <begin position="1"/>
        <end position="47"/>
    </location>
</feature>
<dbReference type="Pfam" id="PF00643">
    <property type="entry name" value="zf-B_box"/>
    <property type="match status" value="2"/>
</dbReference>
<keyword evidence="7" id="KW-0804">Transcription</keyword>
<reference evidence="13" key="1">
    <citation type="journal article" date="2016" name="Nature">
        <title>The genome of the seagrass Zostera marina reveals angiosperm adaptation to the sea.</title>
        <authorList>
            <person name="Olsen J.L."/>
            <person name="Rouze P."/>
            <person name="Verhelst B."/>
            <person name="Lin Y.-C."/>
            <person name="Bayer T."/>
            <person name="Collen J."/>
            <person name="Dattolo E."/>
            <person name="De Paoli E."/>
            <person name="Dittami S."/>
            <person name="Maumus F."/>
            <person name="Michel G."/>
            <person name="Kersting A."/>
            <person name="Lauritano C."/>
            <person name="Lohaus R."/>
            <person name="Toepel M."/>
            <person name="Tonon T."/>
            <person name="Vanneste K."/>
            <person name="Amirebrahimi M."/>
            <person name="Brakel J."/>
            <person name="Bostroem C."/>
            <person name="Chovatia M."/>
            <person name="Grimwood J."/>
            <person name="Jenkins J.W."/>
            <person name="Jueterbock A."/>
            <person name="Mraz A."/>
            <person name="Stam W.T."/>
            <person name="Tice H."/>
            <person name="Bornberg-Bauer E."/>
            <person name="Green P.J."/>
            <person name="Pearson G.A."/>
            <person name="Procaccini G."/>
            <person name="Duarte C.M."/>
            <person name="Schmutz J."/>
            <person name="Reusch T.B.H."/>
            <person name="Van de Peer Y."/>
        </authorList>
    </citation>
    <scope>NUCLEOTIDE SEQUENCE [LARGE SCALE GENOMIC DNA]</scope>
    <source>
        <strain evidence="13">cv. Finnish</strain>
    </source>
</reference>
<proteinExistence type="predicted"/>
<dbReference type="GO" id="GO:0008270">
    <property type="term" value="F:zinc ion binding"/>
    <property type="evidence" value="ECO:0007669"/>
    <property type="project" value="UniProtKB-KW"/>
</dbReference>
<evidence type="ECO:0000256" key="6">
    <source>
        <dbReference type="ARBA" id="ARBA00023015"/>
    </source>
</evidence>
<accession>A0A0K9PEE2</accession>
<dbReference type="PANTHER" id="PTHR31832:SF63">
    <property type="entry name" value="B-BOX ZINC FINGER PROTEIN 23"/>
    <property type="match status" value="1"/>
</dbReference>
<comment type="subcellular location">
    <subcellularLocation>
        <location evidence="1">Nucleus</location>
    </subcellularLocation>
</comment>
<dbReference type="PANTHER" id="PTHR31832">
    <property type="entry name" value="B-BOX ZINC FINGER PROTEIN 22"/>
    <property type="match status" value="1"/>
</dbReference>
<dbReference type="AlphaFoldDB" id="A0A0K9PEE2"/>
<dbReference type="GO" id="GO:0006355">
    <property type="term" value="P:regulation of DNA-templated transcription"/>
    <property type="evidence" value="ECO:0000318"/>
    <property type="project" value="GO_Central"/>
</dbReference>
<gene>
    <name evidence="12" type="ORF">ZOSMA_268G00070</name>
</gene>
<evidence type="ECO:0000256" key="8">
    <source>
        <dbReference type="ARBA" id="ARBA00023242"/>
    </source>
</evidence>
<evidence type="ECO:0000256" key="10">
    <source>
        <dbReference type="SAM" id="MobiDB-lite"/>
    </source>
</evidence>
<keyword evidence="13" id="KW-1185">Reference proteome</keyword>
<evidence type="ECO:0000256" key="5">
    <source>
        <dbReference type="ARBA" id="ARBA00022833"/>
    </source>
</evidence>
<comment type="caution">
    <text evidence="12">The sequence shown here is derived from an EMBL/GenBank/DDBJ whole genome shotgun (WGS) entry which is preliminary data.</text>
</comment>
<keyword evidence="8" id="KW-0539">Nucleus</keyword>
<evidence type="ECO:0000256" key="7">
    <source>
        <dbReference type="ARBA" id="ARBA00023163"/>
    </source>
</evidence>
<dbReference type="InterPro" id="IPR049808">
    <property type="entry name" value="CONSTANS-like_Bbox1"/>
</dbReference>
<dbReference type="InterPro" id="IPR000315">
    <property type="entry name" value="Znf_B-box"/>
</dbReference>
<protein>
    <submittedName>
        <fullName evidence="12">Putative salt tolerance-like protein</fullName>
    </submittedName>
</protein>
<evidence type="ECO:0000313" key="13">
    <source>
        <dbReference type="Proteomes" id="UP000036987"/>
    </source>
</evidence>
<evidence type="ECO:0000259" key="11">
    <source>
        <dbReference type="PROSITE" id="PS50119"/>
    </source>
</evidence>
<name>A0A0K9PEE2_ZOSMR</name>
<evidence type="ECO:0000256" key="3">
    <source>
        <dbReference type="ARBA" id="ARBA00022737"/>
    </source>
</evidence>
<dbReference type="EMBL" id="LFYR01000911">
    <property type="protein sequence ID" value="KMZ67438.1"/>
    <property type="molecule type" value="Genomic_DNA"/>
</dbReference>
<organism evidence="12 13">
    <name type="scientific">Zostera marina</name>
    <name type="common">Eelgrass</name>
    <dbReference type="NCBI Taxonomy" id="29655"/>
    <lineage>
        <taxon>Eukaryota</taxon>
        <taxon>Viridiplantae</taxon>
        <taxon>Streptophyta</taxon>
        <taxon>Embryophyta</taxon>
        <taxon>Tracheophyta</taxon>
        <taxon>Spermatophyta</taxon>
        <taxon>Magnoliopsida</taxon>
        <taxon>Liliopsida</taxon>
        <taxon>Zosteraceae</taxon>
        <taxon>Zostera</taxon>
    </lineage>
</organism>
<dbReference type="InterPro" id="IPR051979">
    <property type="entry name" value="B-box_zinc_finger"/>
</dbReference>
<dbReference type="Proteomes" id="UP000036987">
    <property type="component" value="Unassembled WGS sequence"/>
</dbReference>
<dbReference type="OrthoDB" id="153872at2759"/>
<keyword evidence="6" id="KW-0805">Transcription regulation</keyword>
<dbReference type="CDD" id="cd19821">
    <property type="entry name" value="Bbox1_BBX-like"/>
    <property type="match status" value="2"/>
</dbReference>
<evidence type="ECO:0000313" key="12">
    <source>
        <dbReference type="EMBL" id="KMZ67438.1"/>
    </source>
</evidence>
<dbReference type="Gene3D" id="3.30.160.60">
    <property type="entry name" value="Classic Zinc Finger"/>
    <property type="match status" value="1"/>
</dbReference>
<dbReference type="GO" id="GO:0005634">
    <property type="term" value="C:nucleus"/>
    <property type="evidence" value="ECO:0000318"/>
    <property type="project" value="GO_Central"/>
</dbReference>
<feature type="domain" description="B box-type" evidence="11">
    <location>
        <begin position="50"/>
        <end position="97"/>
    </location>
</feature>